<evidence type="ECO:0000256" key="1">
    <source>
        <dbReference type="SAM" id="MobiDB-lite"/>
    </source>
</evidence>
<protein>
    <submittedName>
        <fullName evidence="2">SPBC16G5.17 protein</fullName>
    </submittedName>
</protein>
<feature type="region of interest" description="Disordered" evidence="1">
    <location>
        <begin position="224"/>
        <end position="247"/>
    </location>
</feature>
<reference evidence="2" key="1">
    <citation type="submission" date="2015-01" db="EMBL/GenBank/DDBJ databases">
        <title>Transcriptome Assembly of Fopius arisanus.</title>
        <authorList>
            <person name="Geib S."/>
        </authorList>
    </citation>
    <scope>NUCLEOTIDE SEQUENCE</scope>
</reference>
<name>A0A0C9R8A2_9HYME</name>
<organism evidence="2">
    <name type="scientific">Fopius arisanus</name>
    <dbReference type="NCBI Taxonomy" id="64838"/>
    <lineage>
        <taxon>Eukaryota</taxon>
        <taxon>Metazoa</taxon>
        <taxon>Ecdysozoa</taxon>
        <taxon>Arthropoda</taxon>
        <taxon>Hexapoda</taxon>
        <taxon>Insecta</taxon>
        <taxon>Pterygota</taxon>
        <taxon>Neoptera</taxon>
        <taxon>Endopterygota</taxon>
        <taxon>Hymenoptera</taxon>
        <taxon>Apocrita</taxon>
        <taxon>Ichneumonoidea</taxon>
        <taxon>Braconidae</taxon>
        <taxon>Opiinae</taxon>
        <taxon>Fopius</taxon>
    </lineage>
</organism>
<feature type="region of interest" description="Disordered" evidence="1">
    <location>
        <begin position="38"/>
        <end position="57"/>
    </location>
</feature>
<dbReference type="AlphaFoldDB" id="A0A0C9R8A2"/>
<dbReference type="EMBL" id="GBYB01009112">
    <property type="protein sequence ID" value="JAG78879.1"/>
    <property type="molecule type" value="Transcribed_RNA"/>
</dbReference>
<accession>A0A0C9R8A2</accession>
<evidence type="ECO:0000313" key="2">
    <source>
        <dbReference type="EMBL" id="JAG78879.1"/>
    </source>
</evidence>
<proteinExistence type="predicted"/>
<feature type="compositionally biased region" description="Polar residues" evidence="1">
    <location>
        <begin position="43"/>
        <end position="57"/>
    </location>
</feature>
<gene>
    <name evidence="2" type="primary">SPBC16G5.17</name>
    <name evidence="2" type="ORF">g.7641</name>
</gene>
<sequence>MACVIFLFTNLGDTPKVKPQITTVETLHNHKILLAPQEADAGNINNNEQPSSNGTTANYSVSDITFIQSINRVEPEVSTNLISQSADSTEKYDLLAEIVLIGNHEILLEMVDECSNSTVIPLDLKNVTAISEQNAGIIHKPSNFVEHDHTEVEDKLETDQEKLVDSSKINSTTSVEINNNQSLIGQTLLGDSSHEKENKICDSNEVDHFSEAFTLPVEYLPKKKKTKIEASGKPKLPSAGTSDEWFNYHVEKEKRQKIKEEKIKK</sequence>